<dbReference type="CDD" id="cd01948">
    <property type="entry name" value="EAL"/>
    <property type="match status" value="1"/>
</dbReference>
<sequence length="572" mass="61867">MLVLATCFVAAWAVAGSTPTPAPAPAVASQTLVVGGDRDYPPFQFLDDDGAAKGFDVELIRAVLEPQGLSLRFELGEWDTALERLDRGEIDVVPMFISSERAERFLFSKPYMLRYHIVFGHRGSPLVESLQQLAGHRVAVQRAGLAFEALSALPPGTVELVEVDVESDALAAVGRGDAEYALVPTGIGLYATAQAGMTDIIALGPPLLERQYVFAVPRDRPELVPIIDAGLDRVRANGEQERLYQAAIHPPLADETGSRWTIPLMVVSGLSLGLLVPAFVWWRRSSAGARVAARKQFTAGAYSQPLLAADPQHQALLSDLREAIATRQLGYALQPTLDLDSRRWTGAELLVRWHHPQYGPLAPAAFVPLAERAGMIGEMTLYMVDRALELCRAWRDQGRLLTIAVNVSANDLADPALVAAIIAATGDLGPHLLLELTETDVMRDPDKVVDALAQLRPCGIRISIDDFGTGHSSLTNLRLLDADELKIDRTFVMRLLQSPSDQAIVRGTIRLAHDLGVQVTAEGIEDDATLAWLADAGCDSAQGFALAHPMSPEAFVLLLERNAGPGQARELH</sequence>
<keyword evidence="1" id="KW-0732">Signal</keyword>
<evidence type="ECO:0000259" key="2">
    <source>
        <dbReference type="PROSITE" id="PS50883"/>
    </source>
</evidence>
<protein>
    <submittedName>
        <fullName evidence="3">EAL domain-containing protein</fullName>
    </submittedName>
</protein>
<organism evidence="3 4">
    <name type="scientific">Novilysobacter erysipheiresistens</name>
    <dbReference type="NCBI Taxonomy" id="1749332"/>
    <lineage>
        <taxon>Bacteria</taxon>
        <taxon>Pseudomonadati</taxon>
        <taxon>Pseudomonadota</taxon>
        <taxon>Gammaproteobacteria</taxon>
        <taxon>Lysobacterales</taxon>
        <taxon>Lysobacteraceae</taxon>
        <taxon>Novilysobacter</taxon>
    </lineage>
</organism>
<dbReference type="SMART" id="SM00052">
    <property type="entry name" value="EAL"/>
    <property type="match status" value="1"/>
</dbReference>
<accession>A0ABU7YVY5</accession>
<dbReference type="CDD" id="cd13704">
    <property type="entry name" value="PBP2_HisK"/>
    <property type="match status" value="1"/>
</dbReference>
<dbReference type="PROSITE" id="PS50883">
    <property type="entry name" value="EAL"/>
    <property type="match status" value="1"/>
</dbReference>
<dbReference type="PANTHER" id="PTHR33121">
    <property type="entry name" value="CYCLIC DI-GMP PHOSPHODIESTERASE PDEF"/>
    <property type="match status" value="1"/>
</dbReference>
<dbReference type="SUPFAM" id="SSF141868">
    <property type="entry name" value="EAL domain-like"/>
    <property type="match status" value="1"/>
</dbReference>
<dbReference type="Gene3D" id="3.20.20.450">
    <property type="entry name" value="EAL domain"/>
    <property type="match status" value="1"/>
</dbReference>
<dbReference type="Pfam" id="PF00563">
    <property type="entry name" value="EAL"/>
    <property type="match status" value="1"/>
</dbReference>
<dbReference type="Gene3D" id="3.40.190.10">
    <property type="entry name" value="Periplasmic binding protein-like II"/>
    <property type="match status" value="2"/>
</dbReference>
<dbReference type="PANTHER" id="PTHR33121:SF71">
    <property type="entry name" value="OXYGEN SENSOR PROTEIN DOSP"/>
    <property type="match status" value="1"/>
</dbReference>
<comment type="caution">
    <text evidence="3">The sequence shown here is derived from an EMBL/GenBank/DDBJ whole genome shotgun (WGS) entry which is preliminary data.</text>
</comment>
<dbReference type="RefSeq" id="WP_332614770.1">
    <property type="nucleotide sequence ID" value="NZ_JAXGFP010000002.1"/>
</dbReference>
<feature type="chain" id="PRO_5046512722" evidence="1">
    <location>
        <begin position="16"/>
        <end position="572"/>
    </location>
</feature>
<dbReference type="Pfam" id="PF00497">
    <property type="entry name" value="SBP_bac_3"/>
    <property type="match status" value="1"/>
</dbReference>
<gene>
    <name evidence="3" type="ORF">SNE34_03470</name>
</gene>
<reference evidence="3 4" key="1">
    <citation type="journal article" date="2016" name="Int. J. Syst. Evol. Microbiol.">
        <title>Lysobacter erysipheiresistens sp. nov., an antagonist of powdery mildew, isolated from tobacco-cultivated soil.</title>
        <authorList>
            <person name="Xie B."/>
            <person name="Li T."/>
            <person name="Lin X."/>
            <person name="Wang C.J."/>
            <person name="Chen Y.J."/>
            <person name="Liu W.J."/>
            <person name="Zhao Z.W."/>
        </authorList>
    </citation>
    <scope>NUCLEOTIDE SEQUENCE [LARGE SCALE GENOMIC DNA]</scope>
    <source>
        <strain evidence="3 4">RS-LYSO-3</strain>
    </source>
</reference>
<feature type="domain" description="EAL" evidence="2">
    <location>
        <begin position="313"/>
        <end position="563"/>
    </location>
</feature>
<keyword evidence="4" id="KW-1185">Reference proteome</keyword>
<name>A0ABU7YVY5_9GAMM</name>
<evidence type="ECO:0000313" key="3">
    <source>
        <dbReference type="EMBL" id="MEG3183071.1"/>
    </source>
</evidence>
<dbReference type="InterPro" id="IPR001638">
    <property type="entry name" value="Solute-binding_3/MltF_N"/>
</dbReference>
<dbReference type="InterPro" id="IPR001633">
    <property type="entry name" value="EAL_dom"/>
</dbReference>
<evidence type="ECO:0000313" key="4">
    <source>
        <dbReference type="Proteomes" id="UP001355056"/>
    </source>
</evidence>
<dbReference type="Proteomes" id="UP001355056">
    <property type="component" value="Unassembled WGS sequence"/>
</dbReference>
<dbReference type="SMART" id="SM00062">
    <property type="entry name" value="PBPb"/>
    <property type="match status" value="1"/>
</dbReference>
<dbReference type="InterPro" id="IPR050706">
    <property type="entry name" value="Cyclic-di-GMP_PDE-like"/>
</dbReference>
<dbReference type="SUPFAM" id="SSF53850">
    <property type="entry name" value="Periplasmic binding protein-like II"/>
    <property type="match status" value="1"/>
</dbReference>
<evidence type="ECO:0000256" key="1">
    <source>
        <dbReference type="SAM" id="SignalP"/>
    </source>
</evidence>
<proteinExistence type="predicted"/>
<feature type="signal peptide" evidence="1">
    <location>
        <begin position="1"/>
        <end position="15"/>
    </location>
</feature>
<dbReference type="InterPro" id="IPR035919">
    <property type="entry name" value="EAL_sf"/>
</dbReference>
<dbReference type="EMBL" id="JAXGFP010000002">
    <property type="protein sequence ID" value="MEG3183071.1"/>
    <property type="molecule type" value="Genomic_DNA"/>
</dbReference>